<dbReference type="EMBL" id="FOGT01000004">
    <property type="protein sequence ID" value="SER85905.1"/>
    <property type="molecule type" value="Genomic_DNA"/>
</dbReference>
<dbReference type="InterPro" id="IPR010099">
    <property type="entry name" value="SDR39U1"/>
</dbReference>
<evidence type="ECO:0000313" key="4">
    <source>
        <dbReference type="EMBL" id="SER85905.1"/>
    </source>
</evidence>
<dbReference type="Gene3D" id="3.40.50.720">
    <property type="entry name" value="NAD(P)-binding Rossmann-like Domain"/>
    <property type="match status" value="1"/>
</dbReference>
<evidence type="ECO:0000313" key="5">
    <source>
        <dbReference type="Proteomes" id="UP000198571"/>
    </source>
</evidence>
<dbReference type="InterPro" id="IPR036291">
    <property type="entry name" value="NAD(P)-bd_dom_sf"/>
</dbReference>
<dbReference type="SUPFAM" id="SSF51735">
    <property type="entry name" value="NAD(P)-binding Rossmann-fold domains"/>
    <property type="match status" value="1"/>
</dbReference>
<organism evidence="4 5">
    <name type="scientific">Salipaludibacillus aurantiacus</name>
    <dbReference type="NCBI Taxonomy" id="1601833"/>
    <lineage>
        <taxon>Bacteria</taxon>
        <taxon>Bacillati</taxon>
        <taxon>Bacillota</taxon>
        <taxon>Bacilli</taxon>
        <taxon>Bacillales</taxon>
        <taxon>Bacillaceae</taxon>
    </lineage>
</organism>
<evidence type="ECO:0000259" key="3">
    <source>
        <dbReference type="Pfam" id="PF08338"/>
    </source>
</evidence>
<gene>
    <name evidence="4" type="ORF">SAMN05518684_104295</name>
</gene>
<feature type="domain" description="DUF1731" evidence="3">
    <location>
        <begin position="252"/>
        <end position="298"/>
    </location>
</feature>
<evidence type="ECO:0000256" key="1">
    <source>
        <dbReference type="ARBA" id="ARBA00009353"/>
    </source>
</evidence>
<dbReference type="Pfam" id="PF08338">
    <property type="entry name" value="DUF1731"/>
    <property type="match status" value="1"/>
</dbReference>
<dbReference type="NCBIfam" id="TIGR01777">
    <property type="entry name" value="yfcH"/>
    <property type="match status" value="1"/>
</dbReference>
<dbReference type="Proteomes" id="UP000198571">
    <property type="component" value="Unassembled WGS sequence"/>
</dbReference>
<dbReference type="Pfam" id="PF01370">
    <property type="entry name" value="Epimerase"/>
    <property type="match status" value="1"/>
</dbReference>
<dbReference type="RefSeq" id="WP_093049281.1">
    <property type="nucleotide sequence ID" value="NZ_FOGT01000004.1"/>
</dbReference>
<comment type="similarity">
    <text evidence="1">Belongs to the NAD(P)-dependent epimerase/dehydratase family. SDR39U1 subfamily.</text>
</comment>
<feature type="domain" description="NAD-dependent epimerase/dehydratase" evidence="2">
    <location>
        <begin position="4"/>
        <end position="218"/>
    </location>
</feature>
<dbReference type="AlphaFoldDB" id="A0A1H9SMF6"/>
<dbReference type="STRING" id="1601833.SAMN05518684_104295"/>
<dbReference type="InterPro" id="IPR001509">
    <property type="entry name" value="Epimerase_deHydtase"/>
</dbReference>
<accession>A0A1H9SMF6</accession>
<proteinExistence type="inferred from homology"/>
<reference evidence="5" key="1">
    <citation type="submission" date="2016-10" db="EMBL/GenBank/DDBJ databases">
        <authorList>
            <person name="Varghese N."/>
            <person name="Submissions S."/>
        </authorList>
    </citation>
    <scope>NUCLEOTIDE SEQUENCE [LARGE SCALE GENOMIC DNA]</scope>
    <source>
        <strain evidence="5">S9</strain>
    </source>
</reference>
<sequence length="301" mass="33433">MKVSIAGGSGLIGQAVTKELLSEGHQVVILTRNKSNKKESNGISYVEWLKEDAFPEKELEGVDAMINLAGENLNSGRWTSDKKKEILESRIDATRETVRIMENLEQKPSVLINGSAVGFYDSSYSKTYTEQDREAGDGFLADVVKQWEEEALKAPSDVRVVFTRFGIVLSAEEGALKKMLPPFKMGAGGKLGTGEQWMSWIHIEDVAKALAYCITNKEIKGPVNFTAPNPEKMKNFGKSLADVLNRPFWAPVPSTVLHIVLGEMSMLVLEGQRVLPKKLQENGYTFTYPHLKEALNDLLKK</sequence>
<dbReference type="OrthoDB" id="9801773at2"/>
<protein>
    <recommendedName>
        <fullName evidence="6">TIGR01777 family protein</fullName>
    </recommendedName>
</protein>
<dbReference type="CDD" id="cd05242">
    <property type="entry name" value="SDR_a8"/>
    <property type="match status" value="1"/>
</dbReference>
<dbReference type="PANTHER" id="PTHR11092:SF0">
    <property type="entry name" value="EPIMERASE FAMILY PROTEIN SDR39U1"/>
    <property type="match status" value="1"/>
</dbReference>
<evidence type="ECO:0008006" key="6">
    <source>
        <dbReference type="Google" id="ProtNLM"/>
    </source>
</evidence>
<keyword evidence="5" id="KW-1185">Reference proteome</keyword>
<dbReference type="PANTHER" id="PTHR11092">
    <property type="entry name" value="SUGAR NUCLEOTIDE EPIMERASE RELATED"/>
    <property type="match status" value="1"/>
</dbReference>
<name>A0A1H9SMF6_9BACI</name>
<evidence type="ECO:0000259" key="2">
    <source>
        <dbReference type="Pfam" id="PF01370"/>
    </source>
</evidence>
<dbReference type="InterPro" id="IPR013549">
    <property type="entry name" value="DUF1731"/>
</dbReference>